<keyword evidence="2 5" id="KW-0547">Nucleotide-binding</keyword>
<dbReference type="PROSITE" id="PS00108">
    <property type="entry name" value="PROTEIN_KINASE_ST"/>
    <property type="match status" value="1"/>
</dbReference>
<accession>A0ABP9UUJ2</accession>
<feature type="binding site" evidence="5">
    <location>
        <position position="42"/>
    </location>
    <ligand>
        <name>ATP</name>
        <dbReference type="ChEBI" id="CHEBI:30616"/>
    </ligand>
</feature>
<dbReference type="RefSeq" id="WP_346187166.1">
    <property type="nucleotide sequence ID" value="NZ_BAABRL010000001.1"/>
</dbReference>
<dbReference type="Proteomes" id="UP001424741">
    <property type="component" value="Unassembled WGS sequence"/>
</dbReference>
<dbReference type="InterPro" id="IPR008271">
    <property type="entry name" value="Ser/Thr_kinase_AS"/>
</dbReference>
<dbReference type="PANTHER" id="PTHR43289">
    <property type="entry name" value="MITOGEN-ACTIVATED PROTEIN KINASE KINASE KINASE 20-RELATED"/>
    <property type="match status" value="1"/>
</dbReference>
<keyword evidence="4 5" id="KW-0067">ATP-binding</keyword>
<evidence type="ECO:0000256" key="1">
    <source>
        <dbReference type="ARBA" id="ARBA00022679"/>
    </source>
</evidence>
<dbReference type="PROSITE" id="PS00107">
    <property type="entry name" value="PROTEIN_KINASE_ATP"/>
    <property type="match status" value="1"/>
</dbReference>
<dbReference type="Gene3D" id="3.90.1580.10">
    <property type="entry name" value="paralog of FGE (formylglycine-generating enzyme)"/>
    <property type="match status" value="1"/>
</dbReference>
<dbReference type="InterPro" id="IPR005532">
    <property type="entry name" value="SUMF_dom"/>
</dbReference>
<dbReference type="Gene3D" id="3.30.200.20">
    <property type="entry name" value="Phosphorylase Kinase, domain 1"/>
    <property type="match status" value="1"/>
</dbReference>
<dbReference type="Pfam" id="PF03781">
    <property type="entry name" value="FGE-sulfatase"/>
    <property type="match status" value="1"/>
</dbReference>
<evidence type="ECO:0000256" key="5">
    <source>
        <dbReference type="PROSITE-ProRule" id="PRU10141"/>
    </source>
</evidence>
<sequence>MTNKIRPDVKIPDHEVLRKIGGGSYGEVWLARGVTGAWRAVKIVWREDFEDDRGFEREFEGILKFEPISRDHPGLVNVLHVGRSKEGEDVFYYYVMELGDDIRKGREINPVEYEARTLRSDLVEANGKPLDLEFCLETGIRLSNALVHLHNKGLAHRDVKPSNVIFVGGKAKLADIGLVAARGQRTFVGTEGFVPPEGPGTAQADIYSLGKVLYEMITGKDRMQFPELPDELPSGEKRKQLLAFNQVICEICEPRVSKRNITSAEQLSEALERLQRGKRIRLKRNSWAMKGGLAVLLLSLASVALYYTKPWEVEPKLTDIKRNGQNGGANLVDSEPKAPKYEHCAVVITTKPTGAYVYENGLLLEQQTPTDFRDYKPGTEVTFRFEMSGFKPKTVTYTVPDQDLDEVSEELEKFTPPVADIPWIDPLGVTYLPVDDAHLSGFVKKGKFAPFLKKHPNVKAFEYVPFSQNGEVGEIVLMTREVAENYTQWLEQLSLDNGYLETSQMIIPRQDPDLVVSGFGDVQKKAGLLPTRCEVKMIPYASIRIASDPEGARAYVNGEWRGVSPITVEKIRPGKVMVEMRMDGYRKHTEVLNLADREERRYTVKLKRNNGVVFGKPWENSLKMKMVPVTDTMMASAWEVRVADYAEFIKSSGHRGGRNPGFEQGSDHPMVGVNRKDAIDFCNWLTEKERKEERISDKHRYKLPSDSEWSLFFGVEEKEGLSPLDRNGRARNNPVLADLTLWGGEFPPKALVGNLSDESAAEAEGISKERSIQGYNDGYQNTSPVGKFPPNNLGMYDLCGNAYEWVTDNYKQDDNTGTVRGGSWATYAEHHLLVRWRSAVAPGLRDNQYGFRVVLVDESIKVPASDIPEEE</sequence>
<dbReference type="PANTHER" id="PTHR43289:SF6">
    <property type="entry name" value="SERINE_THREONINE-PROTEIN KINASE NEKL-3"/>
    <property type="match status" value="1"/>
</dbReference>
<gene>
    <name evidence="8" type="ORF">Rhal01_00301</name>
</gene>
<feature type="transmembrane region" description="Helical" evidence="6">
    <location>
        <begin position="287"/>
        <end position="307"/>
    </location>
</feature>
<dbReference type="InterPro" id="IPR013229">
    <property type="entry name" value="PEGA"/>
</dbReference>
<protein>
    <recommendedName>
        <fullName evidence="7">Protein kinase domain-containing protein</fullName>
    </recommendedName>
</protein>
<keyword evidence="1" id="KW-0808">Transferase</keyword>
<evidence type="ECO:0000256" key="3">
    <source>
        <dbReference type="ARBA" id="ARBA00022777"/>
    </source>
</evidence>
<name>A0ABP9UUJ2_9BACT</name>
<reference evidence="8 9" key="1">
    <citation type="submission" date="2024-02" db="EMBL/GenBank/DDBJ databases">
        <title>Rubritalea halochordaticola NBRC 107102.</title>
        <authorList>
            <person name="Ichikawa N."/>
            <person name="Katano-Makiyama Y."/>
            <person name="Hidaka K."/>
        </authorList>
    </citation>
    <scope>NUCLEOTIDE SEQUENCE [LARGE SCALE GENOMIC DNA]</scope>
    <source>
        <strain evidence="8 9">NBRC 107102</strain>
    </source>
</reference>
<evidence type="ECO:0000256" key="4">
    <source>
        <dbReference type="ARBA" id="ARBA00022840"/>
    </source>
</evidence>
<dbReference type="InterPro" id="IPR000719">
    <property type="entry name" value="Prot_kinase_dom"/>
</dbReference>
<keyword evidence="6" id="KW-0812">Transmembrane</keyword>
<dbReference type="InterPro" id="IPR011009">
    <property type="entry name" value="Kinase-like_dom_sf"/>
</dbReference>
<dbReference type="InterPro" id="IPR016187">
    <property type="entry name" value="CTDL_fold"/>
</dbReference>
<evidence type="ECO:0000256" key="6">
    <source>
        <dbReference type="SAM" id="Phobius"/>
    </source>
</evidence>
<feature type="domain" description="Protein kinase" evidence="7">
    <location>
        <begin position="14"/>
        <end position="296"/>
    </location>
</feature>
<keyword evidence="6" id="KW-1133">Transmembrane helix</keyword>
<keyword evidence="9" id="KW-1185">Reference proteome</keyword>
<dbReference type="EMBL" id="BAABRL010000001">
    <property type="protein sequence ID" value="GAA5494144.1"/>
    <property type="molecule type" value="Genomic_DNA"/>
</dbReference>
<dbReference type="Pfam" id="PF00069">
    <property type="entry name" value="Pkinase"/>
    <property type="match status" value="1"/>
</dbReference>
<keyword evidence="6" id="KW-0472">Membrane</keyword>
<dbReference type="InterPro" id="IPR042095">
    <property type="entry name" value="SUMF_sf"/>
</dbReference>
<evidence type="ECO:0000259" key="7">
    <source>
        <dbReference type="PROSITE" id="PS50011"/>
    </source>
</evidence>
<dbReference type="PROSITE" id="PS50011">
    <property type="entry name" value="PROTEIN_KINASE_DOM"/>
    <property type="match status" value="1"/>
</dbReference>
<comment type="caution">
    <text evidence="8">The sequence shown here is derived from an EMBL/GenBank/DDBJ whole genome shotgun (WGS) entry which is preliminary data.</text>
</comment>
<proteinExistence type="predicted"/>
<evidence type="ECO:0000256" key="2">
    <source>
        <dbReference type="ARBA" id="ARBA00022741"/>
    </source>
</evidence>
<dbReference type="Gene3D" id="1.10.510.10">
    <property type="entry name" value="Transferase(Phosphotransferase) domain 1"/>
    <property type="match status" value="1"/>
</dbReference>
<organism evidence="8 9">
    <name type="scientific">Rubritalea halochordaticola</name>
    <dbReference type="NCBI Taxonomy" id="714537"/>
    <lineage>
        <taxon>Bacteria</taxon>
        <taxon>Pseudomonadati</taxon>
        <taxon>Verrucomicrobiota</taxon>
        <taxon>Verrucomicrobiia</taxon>
        <taxon>Verrucomicrobiales</taxon>
        <taxon>Rubritaleaceae</taxon>
        <taxon>Rubritalea</taxon>
    </lineage>
</organism>
<evidence type="ECO:0000313" key="8">
    <source>
        <dbReference type="EMBL" id="GAA5494144.1"/>
    </source>
</evidence>
<keyword evidence="3" id="KW-0418">Kinase</keyword>
<dbReference type="SMART" id="SM00220">
    <property type="entry name" value="S_TKc"/>
    <property type="match status" value="1"/>
</dbReference>
<dbReference type="InterPro" id="IPR017441">
    <property type="entry name" value="Protein_kinase_ATP_BS"/>
</dbReference>
<evidence type="ECO:0000313" key="9">
    <source>
        <dbReference type="Proteomes" id="UP001424741"/>
    </source>
</evidence>
<dbReference type="Pfam" id="PF08308">
    <property type="entry name" value="PEGA"/>
    <property type="match status" value="1"/>
</dbReference>
<dbReference type="SUPFAM" id="SSF56436">
    <property type="entry name" value="C-type lectin-like"/>
    <property type="match status" value="1"/>
</dbReference>
<dbReference type="SUPFAM" id="SSF56112">
    <property type="entry name" value="Protein kinase-like (PK-like)"/>
    <property type="match status" value="1"/>
</dbReference>